<feature type="transmembrane region" description="Helical" evidence="1">
    <location>
        <begin position="132"/>
        <end position="156"/>
    </location>
</feature>
<dbReference type="EMBL" id="NFZW01000086">
    <property type="protein sequence ID" value="RFA30397.1"/>
    <property type="molecule type" value="Genomic_DNA"/>
</dbReference>
<keyword evidence="1" id="KW-1133">Transmembrane helix</keyword>
<evidence type="ECO:0000313" key="2">
    <source>
        <dbReference type="EMBL" id="RFA30397.1"/>
    </source>
</evidence>
<keyword evidence="1" id="KW-0812">Transmembrane</keyword>
<keyword evidence="3" id="KW-1185">Reference proteome</keyword>
<feature type="transmembrane region" description="Helical" evidence="1">
    <location>
        <begin position="101"/>
        <end position="120"/>
    </location>
</feature>
<dbReference type="RefSeq" id="WP_220359469.1">
    <property type="nucleotide sequence ID" value="NZ_NFZW01000086.1"/>
</dbReference>
<dbReference type="Proteomes" id="UP000256763">
    <property type="component" value="Unassembled WGS sequence"/>
</dbReference>
<feature type="non-terminal residue" evidence="2">
    <location>
        <position position="1"/>
    </location>
</feature>
<evidence type="ECO:0000313" key="3">
    <source>
        <dbReference type="Proteomes" id="UP000256763"/>
    </source>
</evidence>
<reference evidence="3" key="1">
    <citation type="submission" date="2017-05" db="EMBL/GenBank/DDBJ databases">
        <authorList>
            <person name="Sharma S."/>
            <person name="Sidhu C."/>
            <person name="Pinnaka A.K."/>
        </authorList>
    </citation>
    <scope>NUCLEOTIDE SEQUENCE [LARGE SCALE GENOMIC DNA]</scope>
    <source>
        <strain evidence="3">AK93</strain>
    </source>
</reference>
<accession>A0A3E0WFE2</accession>
<keyword evidence="1" id="KW-0472">Membrane</keyword>
<name>A0A3E0WFE2_9GAMM</name>
<proteinExistence type="predicted"/>
<feature type="non-terminal residue" evidence="2">
    <location>
        <position position="228"/>
    </location>
</feature>
<protein>
    <submittedName>
        <fullName evidence="2">Uncharacterized protein</fullName>
    </submittedName>
</protein>
<dbReference type="AlphaFoldDB" id="A0A3E0WFE2"/>
<comment type="caution">
    <text evidence="2">The sequence shown here is derived from an EMBL/GenBank/DDBJ whole genome shotgun (WGS) entry which is preliminary data.</text>
</comment>
<evidence type="ECO:0000256" key="1">
    <source>
        <dbReference type="SAM" id="Phobius"/>
    </source>
</evidence>
<feature type="transmembrane region" description="Helical" evidence="1">
    <location>
        <begin position="168"/>
        <end position="191"/>
    </location>
</feature>
<organism evidence="2 3">
    <name type="scientific">Alkalilimnicola ehrlichii</name>
    <dbReference type="NCBI Taxonomy" id="351052"/>
    <lineage>
        <taxon>Bacteria</taxon>
        <taxon>Pseudomonadati</taxon>
        <taxon>Pseudomonadota</taxon>
        <taxon>Gammaproteobacteria</taxon>
        <taxon>Chromatiales</taxon>
        <taxon>Ectothiorhodospiraceae</taxon>
        <taxon>Alkalilimnicola</taxon>
    </lineage>
</organism>
<sequence>DLNQGIDELIQDKKVQQSVRSNARWHGGFVVGVFIAEGANLRFLWQNGRFGDSPREFADRAAAALGTIAAATDILEWNASRKAVANQRAEPRGRSVTGARVAARFFNVAATVVYTFLAAWDAGQAFLDADYNYMAANLVLASSTGLLVGALAPGLLKGLGVSPAVAALLANPWVIAGLVLVTAIAAVWAYFAKNDETERWLRFSPWGKAWDWQRTWRQRNYDDPRQVL</sequence>
<gene>
    <name evidence="2" type="ORF">CAL65_22795</name>
</gene>